<dbReference type="InterPro" id="IPR018162">
    <property type="entry name" value="Ala-tRNA-ligase_IIc_anticod-bd"/>
</dbReference>
<gene>
    <name evidence="1" type="ORF">G3M58_01755</name>
</gene>
<proteinExistence type="predicted"/>
<dbReference type="GO" id="GO:0005524">
    <property type="term" value="F:ATP binding"/>
    <property type="evidence" value="ECO:0007669"/>
    <property type="project" value="InterPro"/>
</dbReference>
<dbReference type="GO" id="GO:0006419">
    <property type="term" value="P:alanyl-tRNA aminoacylation"/>
    <property type="evidence" value="ECO:0007669"/>
    <property type="project" value="InterPro"/>
</dbReference>
<dbReference type="SUPFAM" id="SSF101353">
    <property type="entry name" value="Putative anticodon-binding domain of alanyl-tRNA synthetase (AlaRS)"/>
    <property type="match status" value="1"/>
</dbReference>
<dbReference type="AlphaFoldDB" id="A0A6G3WI30"/>
<dbReference type="GO" id="GO:0005737">
    <property type="term" value="C:cytoplasm"/>
    <property type="evidence" value="ECO:0007669"/>
    <property type="project" value="InterPro"/>
</dbReference>
<evidence type="ECO:0000313" key="1">
    <source>
        <dbReference type="EMBL" id="NEE05156.1"/>
    </source>
</evidence>
<protein>
    <submittedName>
        <fullName evidence="1">Uncharacterized protein</fullName>
    </submittedName>
</protein>
<reference evidence="1" key="1">
    <citation type="submission" date="2020-01" db="EMBL/GenBank/DDBJ databases">
        <title>Insect and environment-associated Actinomycetes.</title>
        <authorList>
            <person name="Currrie C."/>
            <person name="Chevrette M."/>
            <person name="Carlson C."/>
            <person name="Stubbendieck R."/>
            <person name="Wendt-Pienkowski E."/>
        </authorList>
    </citation>
    <scope>NUCLEOTIDE SEQUENCE</scope>
    <source>
        <strain evidence="1">SID7499</strain>
    </source>
</reference>
<accession>A0A6G3WI30</accession>
<dbReference type="EMBL" id="JAAGMN010000154">
    <property type="protein sequence ID" value="NEE05156.1"/>
    <property type="molecule type" value="Genomic_DNA"/>
</dbReference>
<comment type="caution">
    <text evidence="1">The sequence shown here is derived from an EMBL/GenBank/DDBJ whole genome shotgun (WGS) entry which is preliminary data.</text>
</comment>
<feature type="non-terminal residue" evidence="1">
    <location>
        <position position="1"/>
    </location>
</feature>
<sequence length="72" mass="8721">EHTLDHFRQPMRQADVLRTLLDEEHRFRHLLERGRGVLAKPRFQGPLTEEDFHYLHDTHGLPRELVKTLREE</sequence>
<name>A0A6G3WI30_9ACTN</name>
<organism evidence="1">
    <name type="scientific">Streptomyces sp. SID7499</name>
    <dbReference type="NCBI Taxonomy" id="2706086"/>
    <lineage>
        <taxon>Bacteria</taxon>
        <taxon>Bacillati</taxon>
        <taxon>Actinomycetota</taxon>
        <taxon>Actinomycetes</taxon>
        <taxon>Kitasatosporales</taxon>
        <taxon>Streptomycetaceae</taxon>
        <taxon>Streptomyces</taxon>
    </lineage>
</organism>
<dbReference type="GO" id="GO:0004813">
    <property type="term" value="F:alanine-tRNA ligase activity"/>
    <property type="evidence" value="ECO:0007669"/>
    <property type="project" value="InterPro"/>
</dbReference>